<keyword evidence="1" id="KW-0378">Hydrolase</keyword>
<dbReference type="SUPFAM" id="SSF51556">
    <property type="entry name" value="Metallo-dependent hydrolases"/>
    <property type="match status" value="1"/>
</dbReference>
<sequence>MMGPVEFNAPLYDMHLHLHAAPTPERYVQAATLQGVTHFACMSATLTELPHLIALKQQFGRQVRLFVGCHPQWAASFSPQDFYQALRSPFIAGIGECGLDKRPTVLAVAPLEVQLKVLKLQLQAAFDFDLPVSIHCVKAHNELLSLLRPYQGKLRFCLHGVNLSTPLLDAYLKLNAYISIGKLALEPHCALLKSIQERYSDAFCKILLESDYAGKLLGPHFYQQVLTSLATTFKLDCNYLHAQLARHSQEFFADGISFLSSTRTQ</sequence>
<evidence type="ECO:0000313" key="1">
    <source>
        <dbReference type="EMBL" id="MBU3826430.1"/>
    </source>
</evidence>
<proteinExistence type="predicted"/>
<reference evidence="1" key="2">
    <citation type="submission" date="2021-04" db="EMBL/GenBank/DDBJ databases">
        <authorList>
            <person name="Gilroy R."/>
        </authorList>
    </citation>
    <scope>NUCLEOTIDE SEQUENCE</scope>
    <source>
        <strain evidence="1">687</strain>
    </source>
</reference>
<dbReference type="AlphaFoldDB" id="A0A9E2NRZ6"/>
<dbReference type="GO" id="GO:0005829">
    <property type="term" value="C:cytosol"/>
    <property type="evidence" value="ECO:0007669"/>
    <property type="project" value="TreeGrafter"/>
</dbReference>
<dbReference type="Pfam" id="PF01026">
    <property type="entry name" value="TatD_DNase"/>
    <property type="match status" value="1"/>
</dbReference>
<protein>
    <submittedName>
        <fullName evidence="1">TatD family hydrolase</fullName>
    </submittedName>
</protein>
<dbReference type="InterPro" id="IPR032466">
    <property type="entry name" value="Metal_Hydrolase"/>
</dbReference>
<reference evidence="1" key="1">
    <citation type="journal article" date="2021" name="PeerJ">
        <title>Extensive microbial diversity within the chicken gut microbiome revealed by metagenomics and culture.</title>
        <authorList>
            <person name="Gilroy R."/>
            <person name="Ravi A."/>
            <person name="Getino M."/>
            <person name="Pursley I."/>
            <person name="Horton D.L."/>
            <person name="Alikhan N.F."/>
            <person name="Baker D."/>
            <person name="Gharbi K."/>
            <person name="Hall N."/>
            <person name="Watson M."/>
            <person name="Adriaenssens E.M."/>
            <person name="Foster-Nyarko E."/>
            <person name="Jarju S."/>
            <person name="Secka A."/>
            <person name="Antonio M."/>
            <person name="Oren A."/>
            <person name="Chaudhuri R.R."/>
            <person name="La Ragione R."/>
            <person name="Hildebrand F."/>
            <person name="Pallen M.J."/>
        </authorList>
    </citation>
    <scope>NUCLEOTIDE SEQUENCE</scope>
    <source>
        <strain evidence="1">687</strain>
    </source>
</reference>
<dbReference type="GO" id="GO:0016788">
    <property type="term" value="F:hydrolase activity, acting on ester bonds"/>
    <property type="evidence" value="ECO:0007669"/>
    <property type="project" value="InterPro"/>
</dbReference>
<dbReference type="InterPro" id="IPR001130">
    <property type="entry name" value="TatD-like"/>
</dbReference>
<name>A0A9E2NRZ6_9GAMM</name>
<dbReference type="Gene3D" id="3.20.20.140">
    <property type="entry name" value="Metal-dependent hydrolases"/>
    <property type="match status" value="1"/>
</dbReference>
<dbReference type="PANTHER" id="PTHR46124:SF2">
    <property type="entry name" value="D-AMINOACYL-TRNA DEACYLASE"/>
    <property type="match status" value="1"/>
</dbReference>
<comment type="caution">
    <text evidence="1">The sequence shown here is derived from an EMBL/GenBank/DDBJ whole genome shotgun (WGS) entry which is preliminary data.</text>
</comment>
<evidence type="ECO:0000313" key="2">
    <source>
        <dbReference type="Proteomes" id="UP000824150"/>
    </source>
</evidence>
<dbReference type="PANTHER" id="PTHR46124">
    <property type="entry name" value="D-AMINOACYL-TRNA DEACYLASE"/>
    <property type="match status" value="1"/>
</dbReference>
<accession>A0A9E2NRZ6</accession>
<dbReference type="Proteomes" id="UP000824150">
    <property type="component" value="Unassembled WGS sequence"/>
</dbReference>
<organism evidence="1 2">
    <name type="scientific">Candidatus Anaerobiospirillum merdipullorum</name>
    <dbReference type="NCBI Taxonomy" id="2838450"/>
    <lineage>
        <taxon>Bacteria</taxon>
        <taxon>Pseudomonadati</taxon>
        <taxon>Pseudomonadota</taxon>
        <taxon>Gammaproteobacteria</taxon>
        <taxon>Aeromonadales</taxon>
        <taxon>Succinivibrionaceae</taxon>
        <taxon>Anaerobiospirillum</taxon>
    </lineage>
</organism>
<dbReference type="EMBL" id="JAHLFG010000032">
    <property type="protein sequence ID" value="MBU3826430.1"/>
    <property type="molecule type" value="Genomic_DNA"/>
</dbReference>
<gene>
    <name evidence="1" type="ORF">IAA31_02945</name>
</gene>